<gene>
    <name evidence="2" type="ORF">MTBBW1_460016</name>
</gene>
<dbReference type="Proteomes" id="UP000191931">
    <property type="component" value="Unassembled WGS sequence"/>
</dbReference>
<protein>
    <submittedName>
        <fullName evidence="2">Uncharacterized protein</fullName>
    </submittedName>
</protein>
<evidence type="ECO:0000313" key="3">
    <source>
        <dbReference type="Proteomes" id="UP000191931"/>
    </source>
</evidence>
<keyword evidence="3" id="KW-1185">Reference proteome</keyword>
<sequence length="46" mass="5220">MIAYQSPPTIKMIVIFTVNGHECVSTTPNYKNDSHFHGKKESHEDS</sequence>
<evidence type="ECO:0000256" key="1">
    <source>
        <dbReference type="SAM" id="MobiDB-lite"/>
    </source>
</evidence>
<proteinExistence type="predicted"/>
<feature type="region of interest" description="Disordered" evidence="1">
    <location>
        <begin position="27"/>
        <end position="46"/>
    </location>
</feature>
<evidence type="ECO:0000313" key="2">
    <source>
        <dbReference type="EMBL" id="SLM31860.1"/>
    </source>
</evidence>
<organism evidence="2 3">
    <name type="scientific">Desulfamplus magnetovallimortis</name>
    <dbReference type="NCBI Taxonomy" id="1246637"/>
    <lineage>
        <taxon>Bacteria</taxon>
        <taxon>Pseudomonadati</taxon>
        <taxon>Thermodesulfobacteriota</taxon>
        <taxon>Desulfobacteria</taxon>
        <taxon>Desulfobacterales</taxon>
        <taxon>Desulfobacteraceae</taxon>
        <taxon>Desulfamplus</taxon>
    </lineage>
</organism>
<dbReference type="AlphaFoldDB" id="A0A1W1HHE0"/>
<dbReference type="EMBL" id="FWEV01000288">
    <property type="protein sequence ID" value="SLM31860.1"/>
    <property type="molecule type" value="Genomic_DNA"/>
</dbReference>
<name>A0A1W1HHE0_9BACT</name>
<accession>A0A1W1HHE0</accession>
<feature type="compositionally biased region" description="Basic and acidic residues" evidence="1">
    <location>
        <begin position="32"/>
        <end position="46"/>
    </location>
</feature>
<reference evidence="2 3" key="1">
    <citation type="submission" date="2017-03" db="EMBL/GenBank/DDBJ databases">
        <authorList>
            <person name="Afonso C.L."/>
            <person name="Miller P.J."/>
            <person name="Scott M.A."/>
            <person name="Spackman E."/>
            <person name="Goraichik I."/>
            <person name="Dimitrov K.M."/>
            <person name="Suarez D.L."/>
            <person name="Swayne D.E."/>
        </authorList>
    </citation>
    <scope>NUCLEOTIDE SEQUENCE [LARGE SCALE GENOMIC DNA]</scope>
    <source>
        <strain evidence="2">PRJEB14757</strain>
    </source>
</reference>